<evidence type="ECO:0000313" key="3">
    <source>
        <dbReference type="EMBL" id="AYA93861.1"/>
    </source>
</evidence>
<feature type="transmembrane region" description="Helical" evidence="2">
    <location>
        <begin position="32"/>
        <end position="52"/>
    </location>
</feature>
<organism evidence="3">
    <name type="scientific">Human papillomavirus</name>
    <dbReference type="NCBI Taxonomy" id="10566"/>
    <lineage>
        <taxon>Viruses</taxon>
        <taxon>Monodnaviria</taxon>
        <taxon>Shotokuvirae</taxon>
        <taxon>Cossaviricota</taxon>
        <taxon>Papovaviricetes</taxon>
        <taxon>Zurhausenvirales</taxon>
        <taxon>Papillomaviridae</taxon>
    </lineage>
</organism>
<keyword evidence="2" id="KW-0812">Transmembrane</keyword>
<proteinExistence type="predicted"/>
<dbReference type="EMBL" id="MH777230">
    <property type="protein sequence ID" value="AYA93861.1"/>
    <property type="molecule type" value="Genomic_DNA"/>
</dbReference>
<accession>A0A385PIY9</accession>
<keyword evidence="2" id="KW-0472">Membrane</keyword>
<evidence type="ECO:0000256" key="1">
    <source>
        <dbReference type="SAM" id="MobiDB-lite"/>
    </source>
</evidence>
<sequence length="188" mass="21765">MMIRTMHFLILTGPTFITKTLKINGTKQKEKLTMMVYIILNMMVVKVTFCYFMKIPPDIVRTMYGVYIIKINTFISLLPVLLGGLVTTPLHRPLRTPPGTPRLTRRLTDEDRHKQRRAALGLPRETNNQRSDDDDDEKENQQPVNGEEDLVEDLVSRLLTKWGEAIDQLLEQISQDLNAFKRRLGIRS</sequence>
<name>A0A385PIY9_9PAPI</name>
<keyword evidence="2" id="KW-1133">Transmembrane helix</keyword>
<protein>
    <submittedName>
        <fullName evidence="3">E4 protein</fullName>
    </submittedName>
</protein>
<reference evidence="3" key="1">
    <citation type="journal article" date="2018" name="Nat. Med.">
        <title>Expanded skin virome in DOCK8-deficient patients.</title>
        <authorList>
            <consortium name="NISC Comparative Sequencing Program"/>
            <person name="Tirosh O."/>
            <person name="Conlan S."/>
            <person name="Deming C."/>
            <person name="Lee-Lin S.Q."/>
            <person name="Huang X."/>
            <person name="Su H.C."/>
            <person name="Freeman A.F."/>
            <person name="Segre J.A."/>
            <person name="Kong H.H."/>
        </authorList>
    </citation>
    <scope>NUCLEOTIDE SEQUENCE</scope>
    <source>
        <strain evidence="3">HPV-mSK_087</strain>
    </source>
</reference>
<feature type="transmembrane region" description="Helical" evidence="2">
    <location>
        <begin position="64"/>
        <end position="86"/>
    </location>
</feature>
<evidence type="ECO:0000256" key="2">
    <source>
        <dbReference type="SAM" id="Phobius"/>
    </source>
</evidence>
<feature type="region of interest" description="Disordered" evidence="1">
    <location>
        <begin position="91"/>
        <end position="147"/>
    </location>
</feature>